<feature type="transmembrane region" description="Helical" evidence="6">
    <location>
        <begin position="380"/>
        <end position="404"/>
    </location>
</feature>
<feature type="transmembrane region" description="Helical" evidence="6">
    <location>
        <begin position="239"/>
        <end position="257"/>
    </location>
</feature>
<comment type="subcellular location">
    <subcellularLocation>
        <location evidence="1">Membrane</location>
        <topology evidence="1">Multi-pass membrane protein</topology>
    </subcellularLocation>
</comment>
<feature type="transmembrane region" description="Helical" evidence="6">
    <location>
        <begin position="51"/>
        <end position="73"/>
    </location>
</feature>
<feature type="transmembrane region" description="Helical" evidence="6">
    <location>
        <begin position="20"/>
        <end position="39"/>
    </location>
</feature>
<dbReference type="OrthoDB" id="2768901at2"/>
<dbReference type="EMBL" id="AFCE01000165">
    <property type="protein sequence ID" value="EGL81481.1"/>
    <property type="molecule type" value="Genomic_DNA"/>
</dbReference>
<keyword evidence="5 6" id="KW-0472">Membrane</keyword>
<evidence type="ECO:0000313" key="9">
    <source>
        <dbReference type="Proteomes" id="UP000010716"/>
    </source>
</evidence>
<dbReference type="eggNOG" id="COG0534">
    <property type="taxonomic scope" value="Bacteria"/>
</dbReference>
<dbReference type="GO" id="GO:0005886">
    <property type="term" value="C:plasma membrane"/>
    <property type="evidence" value="ECO:0007669"/>
    <property type="project" value="TreeGrafter"/>
</dbReference>
<evidence type="ECO:0000313" key="8">
    <source>
        <dbReference type="EMBL" id="QZT33787.1"/>
    </source>
</evidence>
<evidence type="ECO:0000256" key="4">
    <source>
        <dbReference type="ARBA" id="ARBA00022989"/>
    </source>
</evidence>
<evidence type="ECO:0000256" key="2">
    <source>
        <dbReference type="ARBA" id="ARBA00022448"/>
    </source>
</evidence>
<feature type="transmembrane region" description="Helical" evidence="6">
    <location>
        <begin position="93"/>
        <end position="118"/>
    </location>
</feature>
<dbReference type="GO" id="GO:0005315">
    <property type="term" value="F:phosphate transmembrane transporter activity"/>
    <property type="evidence" value="ECO:0007669"/>
    <property type="project" value="InterPro"/>
</dbReference>
<name>F5LAU2_CALTT</name>
<protein>
    <submittedName>
        <fullName evidence="7">Multi antimicrobial extrusion protein MatE</fullName>
    </submittedName>
</protein>
<dbReference type="Proteomes" id="UP000825179">
    <property type="component" value="Chromosome"/>
</dbReference>
<feature type="transmembrane region" description="Helical" evidence="6">
    <location>
        <begin position="410"/>
        <end position="430"/>
    </location>
</feature>
<feature type="transmembrane region" description="Helical" evidence="6">
    <location>
        <begin position="349"/>
        <end position="368"/>
    </location>
</feature>
<evidence type="ECO:0000256" key="5">
    <source>
        <dbReference type="ARBA" id="ARBA00023136"/>
    </source>
</evidence>
<proteinExistence type="predicted"/>
<keyword evidence="2" id="KW-0813">Transport</keyword>
<feature type="transmembrane region" description="Helical" evidence="6">
    <location>
        <begin position="169"/>
        <end position="188"/>
    </location>
</feature>
<feature type="transmembrane region" description="Helical" evidence="6">
    <location>
        <begin position="309"/>
        <end position="329"/>
    </location>
</feature>
<feature type="transmembrane region" description="Helical" evidence="6">
    <location>
        <begin position="138"/>
        <end position="157"/>
    </location>
</feature>
<reference evidence="8 10" key="2">
    <citation type="journal article" date="2020" name="Extremophiles">
        <title>Genomic analysis of Caldalkalibacillus thermarum TA2.A1 reveals aerobic alkaliphilic metabolism and evolutionary hallmarks linking alkaliphilic bacteria and plant life.</title>
        <authorList>
            <person name="de Jong S.I."/>
            <person name="van den Broek M.A."/>
            <person name="Merkel A.Y."/>
            <person name="de la Torre Cortes P."/>
            <person name="Kalamorz F."/>
            <person name="Cook G.M."/>
            <person name="van Loosdrecht M.C.M."/>
            <person name="McMillan D.G.G."/>
        </authorList>
    </citation>
    <scope>NUCLEOTIDE SEQUENCE [LARGE SCALE GENOMIC DNA]</scope>
    <source>
        <strain evidence="8 10">TA2.A1</strain>
    </source>
</reference>
<sequence>MTKLHSSQSEQSLDYRTLVWFFLPLGFSASLVTVSHVIINSTLARAVNPALAIASYSIAMSLFTIFEKSAFILRPTSARLIRDKVSFKAVSKVTIYVLLTVLGLSLLVAYSFVGKWVFTFIFGVKDELLQPTLDAYRILLFVTIFSGIRCLFQGIIISNFRTKWMTISMVVRLLIMAGLAWCLVKQGWVTHSYIGAIIFLTGMFIEALVSTIEGIHLIKQLPERKSGHDIENGSQVLSFYRPLLLASLIAVLVQPATNATLGWSEKGEIAVASYAVAWSMVQLLVSFTSYMHQIVINFICRDAQRVIRFSLMVSHIPLMMFLILAYTPLGIAMLQHVMGLTDDLLQESLMALKLFIVYVIVFPWVDFLHGMAMHRGNTKMIAFSQTGNVIVTGLILFILVQMFASLGGAIGTFSIGTGFLAELLLLICLLRRKMYMKRGSSQKKASGEAKKGVL</sequence>
<gene>
    <name evidence="7" type="ORF">CathTA2_3027</name>
    <name evidence="8" type="ORF">HUR95_16490</name>
</gene>
<dbReference type="PANTHER" id="PTHR28384">
    <property type="entry name" value="PROGRESSIVE ANKYLOSIS PROTEIN HOMOLOG"/>
    <property type="match status" value="1"/>
</dbReference>
<keyword evidence="3 6" id="KW-0812">Transmembrane</keyword>
<evidence type="ECO:0000313" key="10">
    <source>
        <dbReference type="Proteomes" id="UP000825179"/>
    </source>
</evidence>
<dbReference type="PANTHER" id="PTHR28384:SF1">
    <property type="entry name" value="PROGRESSIVE ANKYLOSIS PROTEIN HOMOLOG"/>
    <property type="match status" value="1"/>
</dbReference>
<dbReference type="GO" id="GO:0030504">
    <property type="term" value="F:inorganic diphosphate transmembrane transporter activity"/>
    <property type="evidence" value="ECO:0007669"/>
    <property type="project" value="TreeGrafter"/>
</dbReference>
<dbReference type="Proteomes" id="UP000010716">
    <property type="component" value="Unassembled WGS sequence"/>
</dbReference>
<feature type="transmembrane region" description="Helical" evidence="6">
    <location>
        <begin position="194"/>
        <end position="218"/>
    </location>
</feature>
<evidence type="ECO:0000256" key="6">
    <source>
        <dbReference type="SAM" id="Phobius"/>
    </source>
</evidence>
<organism evidence="7 9">
    <name type="scientific">Caldalkalibacillus thermarum (strain TA2.A1)</name>
    <dbReference type="NCBI Taxonomy" id="986075"/>
    <lineage>
        <taxon>Bacteria</taxon>
        <taxon>Bacillati</taxon>
        <taxon>Bacillota</taxon>
        <taxon>Bacilli</taxon>
        <taxon>Bacillales</taxon>
        <taxon>Bacillaceae</taxon>
        <taxon>Caldalkalibacillus</taxon>
    </lineage>
</organism>
<keyword evidence="10" id="KW-1185">Reference proteome</keyword>
<feature type="transmembrane region" description="Helical" evidence="6">
    <location>
        <begin position="269"/>
        <end position="288"/>
    </location>
</feature>
<keyword evidence="4 6" id="KW-1133">Transmembrane helix</keyword>
<dbReference type="AlphaFoldDB" id="F5LAU2"/>
<dbReference type="EMBL" id="CP082237">
    <property type="protein sequence ID" value="QZT33787.1"/>
    <property type="molecule type" value="Genomic_DNA"/>
</dbReference>
<reference evidence="8" key="3">
    <citation type="submission" date="2021-08" db="EMBL/GenBank/DDBJ databases">
        <authorList>
            <person name="de Jong S."/>
            <person name="van den Broek M."/>
            <person name="Merkel A."/>
            <person name="de la Torre Cortes P."/>
            <person name="Kalamorz F."/>
            <person name="Cook G."/>
            <person name="van Loosdrecht M."/>
            <person name="McMillan D."/>
        </authorList>
    </citation>
    <scope>NUCLEOTIDE SEQUENCE</scope>
    <source>
        <strain evidence="8">TA2.A1</strain>
    </source>
</reference>
<evidence type="ECO:0000256" key="3">
    <source>
        <dbReference type="ARBA" id="ARBA00022692"/>
    </source>
</evidence>
<reference evidence="7 9" key="1">
    <citation type="journal article" date="2011" name="J. Bacteriol.">
        <title>Draft genome sequence of the thermoalkaliphilic Caldalkalibacillus thermarum strain TA2.A1.</title>
        <authorList>
            <person name="Kalamorz F."/>
            <person name="Keis S."/>
            <person name="McMillan D.G."/>
            <person name="Olsson K."/>
            <person name="Stanton J.A."/>
            <person name="Stockwell P."/>
            <person name="Black M.A."/>
            <person name="Klingeman D.M."/>
            <person name="Land M.L."/>
            <person name="Han C.S."/>
            <person name="Martin S.L."/>
            <person name="Becher S.A."/>
            <person name="Peddie C.J."/>
            <person name="Morgan H.W."/>
            <person name="Matthies D."/>
            <person name="Preiss L."/>
            <person name="Meier T."/>
            <person name="Brown S.D."/>
            <person name="Cook G.M."/>
        </authorList>
    </citation>
    <scope>NUCLEOTIDE SEQUENCE [LARGE SCALE GENOMIC DNA]</scope>
    <source>
        <strain evidence="7 9">TA2.A1</strain>
    </source>
</reference>
<evidence type="ECO:0000256" key="1">
    <source>
        <dbReference type="ARBA" id="ARBA00004141"/>
    </source>
</evidence>
<accession>F5LAU2</accession>
<dbReference type="InterPro" id="IPR009887">
    <property type="entry name" value="ANKH"/>
</dbReference>
<dbReference type="GO" id="GO:0035435">
    <property type="term" value="P:phosphate ion transmembrane transport"/>
    <property type="evidence" value="ECO:0007669"/>
    <property type="project" value="InterPro"/>
</dbReference>
<evidence type="ECO:0000313" key="7">
    <source>
        <dbReference type="EMBL" id="EGL81481.1"/>
    </source>
</evidence>
<dbReference type="KEGG" id="cthu:HUR95_16490"/>
<dbReference type="RefSeq" id="WP_007506398.1">
    <property type="nucleotide sequence ID" value="NZ_AFCE01000165.1"/>
</dbReference>